<comment type="caution">
    <text evidence="1">The sequence shown here is derived from an EMBL/GenBank/DDBJ whole genome shotgun (WGS) entry which is preliminary data.</text>
</comment>
<dbReference type="RefSeq" id="WP_346823264.1">
    <property type="nucleotide sequence ID" value="NZ_JBDKWZ010000014.1"/>
</dbReference>
<dbReference type="EMBL" id="JBDKWZ010000014">
    <property type="protein sequence ID" value="MEN7550482.1"/>
    <property type="molecule type" value="Genomic_DNA"/>
</dbReference>
<dbReference type="Proteomes" id="UP001403385">
    <property type="component" value="Unassembled WGS sequence"/>
</dbReference>
<reference evidence="1 2" key="1">
    <citation type="submission" date="2024-04" db="EMBL/GenBank/DDBJ databases">
        <title>Novel genus in family Flammeovirgaceae.</title>
        <authorList>
            <person name="Nguyen T.H."/>
            <person name="Vuong T.Q."/>
            <person name="Le H."/>
            <person name="Kim S.-G."/>
        </authorList>
    </citation>
    <scope>NUCLEOTIDE SEQUENCE [LARGE SCALE GENOMIC DNA]</scope>
    <source>
        <strain evidence="1 2">JCM 23209</strain>
    </source>
</reference>
<sequence>MAHKKKGHLTTSPEWAKHLRKYMKNQFWRRERNAGKAFIRNELFETDNLLWQFEEMIKTLIAMTLPLDEQIDFYGVGVTADEMLEDFDSCYVLNKTHFLKRNLINAQAKEQLDEIDFLTNKWSEEKAQDFWFEMEKHSSDWNILREKAKSILKLLNKENLTVDINHENELDENGDIAVQRTKIELKEN</sequence>
<organism evidence="1 2">
    <name type="scientific">Rapidithrix thailandica</name>
    <dbReference type="NCBI Taxonomy" id="413964"/>
    <lineage>
        <taxon>Bacteria</taxon>
        <taxon>Pseudomonadati</taxon>
        <taxon>Bacteroidota</taxon>
        <taxon>Cytophagia</taxon>
        <taxon>Cytophagales</taxon>
        <taxon>Flammeovirgaceae</taxon>
        <taxon>Rapidithrix</taxon>
    </lineage>
</organism>
<accession>A0AAW9S002</accession>
<proteinExistence type="predicted"/>
<gene>
    <name evidence="1" type="ORF">AAG747_21360</name>
</gene>
<protein>
    <submittedName>
        <fullName evidence="1">Uncharacterized protein</fullName>
    </submittedName>
</protein>
<keyword evidence="2" id="KW-1185">Reference proteome</keyword>
<evidence type="ECO:0000313" key="2">
    <source>
        <dbReference type="Proteomes" id="UP001403385"/>
    </source>
</evidence>
<evidence type="ECO:0000313" key="1">
    <source>
        <dbReference type="EMBL" id="MEN7550482.1"/>
    </source>
</evidence>
<name>A0AAW9S002_9BACT</name>
<dbReference type="AlphaFoldDB" id="A0AAW9S002"/>